<dbReference type="KEGG" id="pdh:B9T62_37800"/>
<name>A0A2Z2KJ36_9BACL</name>
<keyword evidence="1" id="KW-1133">Transmembrane helix</keyword>
<keyword evidence="3" id="KW-1185">Reference proteome</keyword>
<dbReference type="EMBL" id="CP021780">
    <property type="protein sequence ID" value="ASA25967.1"/>
    <property type="molecule type" value="Genomic_DNA"/>
</dbReference>
<keyword evidence="1" id="KW-0472">Membrane</keyword>
<feature type="transmembrane region" description="Helical" evidence="1">
    <location>
        <begin position="99"/>
        <end position="118"/>
    </location>
</feature>
<accession>A0A2Z2KJ36</accession>
<dbReference type="OrthoDB" id="1738492at2"/>
<gene>
    <name evidence="2" type="ORF">B9T62_37800</name>
</gene>
<proteinExistence type="predicted"/>
<reference evidence="2 3" key="1">
    <citation type="submission" date="2017-06" db="EMBL/GenBank/DDBJ databases">
        <title>Complete genome sequence of Paenibacillus donghaensis KCTC 13049T isolated from East Sea sediment, South Korea.</title>
        <authorList>
            <person name="Jung B.K."/>
            <person name="Hong S.-J."/>
            <person name="Shin J.-H."/>
        </authorList>
    </citation>
    <scope>NUCLEOTIDE SEQUENCE [LARGE SCALE GENOMIC DNA]</scope>
    <source>
        <strain evidence="2 3">KCTC 13049</strain>
    </source>
</reference>
<dbReference type="Proteomes" id="UP000249890">
    <property type="component" value="Chromosome"/>
</dbReference>
<keyword evidence="1" id="KW-0812">Transmembrane</keyword>
<organism evidence="2 3">
    <name type="scientific">Paenibacillus donghaensis</name>
    <dbReference type="NCBI Taxonomy" id="414771"/>
    <lineage>
        <taxon>Bacteria</taxon>
        <taxon>Bacillati</taxon>
        <taxon>Bacillota</taxon>
        <taxon>Bacilli</taxon>
        <taxon>Bacillales</taxon>
        <taxon>Paenibacillaceae</taxon>
        <taxon>Paenibacillus</taxon>
    </lineage>
</organism>
<sequence length="302" mass="34053">MDELKAAYQRLGVSEDVTKEELDKQFDLLIRKSRSNAKAGDAGKQQESEYEEDFKAIRYILNARREQEIEEATQKRLAKWGKLGGTVEKTERFFRLYKVHVLLSLIALAIVIGGAALFTNHRTEQKRLASLPPLDLSIMFLGNYQLQDESGSAEALNKAILAAFPEWKRVETKVTYLPSGEGGGMMDSAYLQKAVAELSMEKPDIYVLDDWSFEWLGKQTVLGKLDEQAAGKWKDLIKEGLAKQQQTEEDTAPHIYGMDLTTSALSADLPLNHGELIAGVRYDAARMEKAEQFIERFLSEVK</sequence>
<evidence type="ECO:0000256" key="1">
    <source>
        <dbReference type="SAM" id="Phobius"/>
    </source>
</evidence>
<dbReference type="RefSeq" id="WP_087919926.1">
    <property type="nucleotide sequence ID" value="NZ_CP021780.1"/>
</dbReference>
<evidence type="ECO:0000313" key="2">
    <source>
        <dbReference type="EMBL" id="ASA25967.1"/>
    </source>
</evidence>
<dbReference type="AlphaFoldDB" id="A0A2Z2KJ36"/>
<protein>
    <submittedName>
        <fullName evidence="2">Uncharacterized protein</fullName>
    </submittedName>
</protein>
<evidence type="ECO:0000313" key="3">
    <source>
        <dbReference type="Proteomes" id="UP000249890"/>
    </source>
</evidence>